<dbReference type="OrthoDB" id="9792074at2"/>
<evidence type="ECO:0000313" key="4">
    <source>
        <dbReference type="Proteomes" id="UP000027602"/>
    </source>
</evidence>
<accession>I3E9J2</accession>
<dbReference type="Proteomes" id="UP000027602">
    <property type="component" value="Chromosome"/>
</dbReference>
<evidence type="ECO:0000313" key="3">
    <source>
        <dbReference type="EMBL" id="AIE60411.1"/>
    </source>
</evidence>
<dbReference type="HOGENOM" id="CLU_054193_1_2_9"/>
<reference evidence="3 4" key="1">
    <citation type="journal article" date="2015" name="BMC Genomics">
        <title>Transcriptome analysis of thermophilic methylotrophic Bacillus methanolicus MGA3 using RNA-sequencing provides detailed insights into its previously uncharted transcriptional landscape.</title>
        <authorList>
            <person name="Irla M."/>
            <person name="Neshat A."/>
            <person name="Brautaset T."/>
            <person name="Ruckert C."/>
            <person name="Kalinowski J."/>
            <person name="Wendisch V.F."/>
        </authorList>
    </citation>
    <scope>NUCLEOTIDE SEQUENCE [LARGE SCALE GENOMIC DNA]</scope>
    <source>
        <strain evidence="4">MGA3 / ATCC 53907</strain>
    </source>
</reference>
<dbReference type="SUPFAM" id="SSF55166">
    <property type="entry name" value="Hedgehog/DD-peptidase"/>
    <property type="match status" value="1"/>
</dbReference>
<feature type="region of interest" description="Disordered" evidence="1">
    <location>
        <begin position="34"/>
        <end position="61"/>
    </location>
</feature>
<evidence type="ECO:0000256" key="1">
    <source>
        <dbReference type="SAM" id="MobiDB-lite"/>
    </source>
</evidence>
<keyword evidence="4" id="KW-1185">Reference proteome</keyword>
<keyword evidence="3" id="KW-0121">Carboxypeptidase</keyword>
<proteinExistence type="predicted"/>
<dbReference type="STRING" id="796606.BMMGA3_10075"/>
<name>I3E9J2_BACMM</name>
<dbReference type="InterPro" id="IPR058193">
    <property type="entry name" value="VanY/YodJ_core_dom"/>
</dbReference>
<sequence>MKKMFLILGTCTLLAGCIKLEPYMGKMFLKNQDESVQQPKNETVNTGKNEHNGNKKSGKSDNSITLKAAYFNQIKQVNGKNVIQNPDNILALVNHQFSLPSTYAPKDLVRPKVAFSFGNKDIEKSYLRKEAAVALEKMFAAAKKQNIELYAVSGYRSYERQDELFQAEINRVGEEKAVQAVAVPGTSEHQTGLAIDISGKSVNLELTEKFGTTPEGKWLAKNAHKFGFILRYPKDKVDITGYQYEPWHFRYVGIKAAKVIYEKKLTLEEYFNIVKKI</sequence>
<dbReference type="EC" id="3.4.-.-" evidence="3"/>
<dbReference type="PROSITE" id="PS51257">
    <property type="entry name" value="PROKAR_LIPOPROTEIN"/>
    <property type="match status" value="1"/>
</dbReference>
<dbReference type="InterPro" id="IPR003709">
    <property type="entry name" value="VanY-like_core_dom"/>
</dbReference>
<dbReference type="GO" id="GO:0006508">
    <property type="term" value="P:proteolysis"/>
    <property type="evidence" value="ECO:0007669"/>
    <property type="project" value="InterPro"/>
</dbReference>
<dbReference type="Gene3D" id="3.30.1380.10">
    <property type="match status" value="1"/>
</dbReference>
<dbReference type="PANTHER" id="PTHR34385:SF1">
    <property type="entry name" value="PEPTIDOGLYCAN L-ALANYL-D-GLUTAMATE ENDOPEPTIDASE CWLK"/>
    <property type="match status" value="1"/>
</dbReference>
<dbReference type="InterPro" id="IPR052179">
    <property type="entry name" value="DD-CPase-like"/>
</dbReference>
<dbReference type="GO" id="GO:0004180">
    <property type="term" value="F:carboxypeptidase activity"/>
    <property type="evidence" value="ECO:0007669"/>
    <property type="project" value="UniProtKB-KW"/>
</dbReference>
<dbReference type="KEGG" id="bmet:BMMGA3_10075"/>
<dbReference type="Pfam" id="PF02557">
    <property type="entry name" value="VanY"/>
    <property type="match status" value="1"/>
</dbReference>
<feature type="compositionally biased region" description="Polar residues" evidence="1">
    <location>
        <begin position="34"/>
        <end position="47"/>
    </location>
</feature>
<organism evidence="3 4">
    <name type="scientific">Bacillus methanolicus (strain MGA3 / ATCC 53907)</name>
    <dbReference type="NCBI Taxonomy" id="796606"/>
    <lineage>
        <taxon>Bacteria</taxon>
        <taxon>Bacillati</taxon>
        <taxon>Bacillota</taxon>
        <taxon>Bacilli</taxon>
        <taxon>Bacillales</taxon>
        <taxon>Bacillaceae</taxon>
        <taxon>Bacillus</taxon>
    </lineage>
</organism>
<keyword evidence="3" id="KW-0645">Protease</keyword>
<dbReference type="InterPro" id="IPR009045">
    <property type="entry name" value="Zn_M74/Hedgehog-like"/>
</dbReference>
<dbReference type="EMBL" id="CP007739">
    <property type="protein sequence ID" value="AIE60411.1"/>
    <property type="molecule type" value="Genomic_DNA"/>
</dbReference>
<evidence type="ECO:0000259" key="2">
    <source>
        <dbReference type="Pfam" id="PF02557"/>
    </source>
</evidence>
<dbReference type="AlphaFoldDB" id="I3E9J2"/>
<dbReference type="PANTHER" id="PTHR34385">
    <property type="entry name" value="D-ALANYL-D-ALANINE CARBOXYPEPTIDASE"/>
    <property type="match status" value="1"/>
</dbReference>
<dbReference type="RefSeq" id="WP_004434972.1">
    <property type="nucleotide sequence ID" value="NZ_ADWW01000002.1"/>
</dbReference>
<protein>
    <submittedName>
        <fullName evidence="3">Carboxypeptidase YodJ</fullName>
        <ecNumber evidence="3">3.4.-.-</ecNumber>
    </submittedName>
</protein>
<feature type="domain" description="D-alanyl-D-alanine carboxypeptidase-like core" evidence="2">
    <location>
        <begin position="125"/>
        <end position="253"/>
    </location>
</feature>
<dbReference type="CDD" id="cd14852">
    <property type="entry name" value="LD-carboxypeptidase"/>
    <property type="match status" value="1"/>
</dbReference>
<dbReference type="eggNOG" id="COG1876">
    <property type="taxonomic scope" value="Bacteria"/>
</dbReference>
<gene>
    <name evidence="3" type="primary">yodJ</name>
    <name evidence="3" type="ORF">BMMGA3_10075</name>
</gene>
<keyword evidence="3" id="KW-0378">Hydrolase</keyword>